<dbReference type="RefSeq" id="WP_158680866.1">
    <property type="nucleotide sequence ID" value="NZ_BAAAGO010000065.1"/>
</dbReference>
<proteinExistence type="predicted"/>
<dbReference type="EMBL" id="LT985188">
    <property type="protein sequence ID" value="SPD85975.1"/>
    <property type="molecule type" value="Genomic_DNA"/>
</dbReference>
<sequence>MAATVGELLQRMREQAWRIETGEARRNEDDLDDGAPGGWPALARNAERLLTHLELDRATRSALVRLQSTVVQSRAEDPRLRSMVATAGALGDVVASNAGIVMRAPVPERIRLQISVEATLHGLARWASRQTDVSVPMRAALLDLMQATETAALMPPAHRSSALEFLSLTHDEALTGVITKWAAVAERHLSGPGQLTSYDLQSTAGMIAIMCGRAAESSRFVAHRDRTDQTPEALLRAFAAWRDAAAWPDHVRLGVGKSGDLRRATGALMAALDGPMTDRLGPLERLLVVQDGVHRAEGVAEAHRTALAAISTQRQLWVSAASLSPRYLAAHPHIRPTGWALDPDGQVGLRLLTNVDRAQGVLRDAVTSLDRAALITSSAIQAPPGRDPDDLHKWEIVTSHPSTQPEQSALSSRSSNFPVSL</sequence>
<reference evidence="2 3" key="1">
    <citation type="submission" date="2018-02" db="EMBL/GenBank/DDBJ databases">
        <authorList>
            <person name="Cohen D.B."/>
            <person name="Kent A.D."/>
        </authorList>
    </citation>
    <scope>NUCLEOTIDE SEQUENCE [LARGE SCALE GENOMIC DNA]</scope>
    <source>
        <strain evidence="2">1</strain>
    </source>
</reference>
<dbReference type="KEGG" id="mgg:MPLG2_0939"/>
<accession>A0A2N9JER8</accession>
<feature type="region of interest" description="Disordered" evidence="1">
    <location>
        <begin position="400"/>
        <end position="421"/>
    </location>
</feature>
<evidence type="ECO:0000313" key="3">
    <source>
        <dbReference type="Proteomes" id="UP000238164"/>
    </source>
</evidence>
<evidence type="ECO:0000256" key="1">
    <source>
        <dbReference type="SAM" id="MobiDB-lite"/>
    </source>
</evidence>
<dbReference type="Proteomes" id="UP000238164">
    <property type="component" value="Chromosome 1"/>
</dbReference>
<name>A0A2N9JER8_9ACTN</name>
<organism evidence="2 3">
    <name type="scientific">Micropruina glycogenica</name>
    <dbReference type="NCBI Taxonomy" id="75385"/>
    <lineage>
        <taxon>Bacteria</taxon>
        <taxon>Bacillati</taxon>
        <taxon>Actinomycetota</taxon>
        <taxon>Actinomycetes</taxon>
        <taxon>Propionibacteriales</taxon>
        <taxon>Nocardioidaceae</taxon>
        <taxon>Micropruina</taxon>
    </lineage>
</organism>
<evidence type="ECO:0000313" key="2">
    <source>
        <dbReference type="EMBL" id="SPD85975.1"/>
    </source>
</evidence>
<protein>
    <submittedName>
        <fullName evidence="2">Uncharacterized protein</fullName>
    </submittedName>
</protein>
<keyword evidence="3" id="KW-1185">Reference proteome</keyword>
<gene>
    <name evidence="2" type="ORF">MPLG2_0939</name>
</gene>
<dbReference type="AlphaFoldDB" id="A0A2N9JER8"/>